<dbReference type="Gene3D" id="2.40.30.10">
    <property type="entry name" value="Translation factors"/>
    <property type="match status" value="1"/>
</dbReference>
<dbReference type="CDD" id="cd16264">
    <property type="entry name" value="snRNP_III"/>
    <property type="match status" value="1"/>
</dbReference>
<dbReference type="InterPro" id="IPR031950">
    <property type="entry name" value="EFTUD2_N"/>
</dbReference>
<evidence type="ECO:0000259" key="12">
    <source>
        <dbReference type="PROSITE" id="PS51722"/>
    </source>
</evidence>
<dbReference type="GO" id="GO:0071007">
    <property type="term" value="C:U2-type catalytic step 2 spliceosome"/>
    <property type="evidence" value="ECO:0007669"/>
    <property type="project" value="TreeGrafter"/>
</dbReference>
<dbReference type="InterPro" id="IPR014721">
    <property type="entry name" value="Ribsml_uS5_D2-typ_fold_subgr"/>
</dbReference>
<evidence type="ECO:0000256" key="6">
    <source>
        <dbReference type="ARBA" id="ARBA00023134"/>
    </source>
</evidence>
<dbReference type="PANTHER" id="PTHR42908">
    <property type="entry name" value="TRANSLATION ELONGATION FACTOR-RELATED"/>
    <property type="match status" value="1"/>
</dbReference>
<dbReference type="Proteomes" id="UP000319257">
    <property type="component" value="Unassembled WGS sequence"/>
</dbReference>
<dbReference type="FunFam" id="3.30.70.240:FF:000004">
    <property type="entry name" value="116 kDa U5 small nuclear ribonucleoprotein"/>
    <property type="match status" value="1"/>
</dbReference>
<dbReference type="SUPFAM" id="SSF54211">
    <property type="entry name" value="Ribosomal protein S5 domain 2-like"/>
    <property type="match status" value="1"/>
</dbReference>
<dbReference type="PANTHER" id="PTHR42908:SF6">
    <property type="entry name" value="116 KDA U5 SMALL NUCLEAR RIBONUCLEOPROTEIN COMPONENT"/>
    <property type="match status" value="1"/>
</dbReference>
<dbReference type="GO" id="GO:0005829">
    <property type="term" value="C:cytosol"/>
    <property type="evidence" value="ECO:0007669"/>
    <property type="project" value="TreeGrafter"/>
</dbReference>
<dbReference type="EMBL" id="SKBQ01000069">
    <property type="protein sequence ID" value="TPX09312.1"/>
    <property type="molecule type" value="Genomic_DNA"/>
</dbReference>
<dbReference type="CDD" id="cd04167">
    <property type="entry name" value="Snu114p"/>
    <property type="match status" value="1"/>
</dbReference>
<name>A0A507AJ03_9PEZI</name>
<dbReference type="InterPro" id="IPR004161">
    <property type="entry name" value="EFTu-like_2"/>
</dbReference>
<dbReference type="InterPro" id="IPR000795">
    <property type="entry name" value="T_Tr_GTP-bd_dom"/>
</dbReference>
<dbReference type="GO" id="GO:0000398">
    <property type="term" value="P:mRNA splicing, via spliceosome"/>
    <property type="evidence" value="ECO:0007669"/>
    <property type="project" value="TreeGrafter"/>
</dbReference>
<dbReference type="InterPro" id="IPR009000">
    <property type="entry name" value="Transl_B-barrel_sf"/>
</dbReference>
<evidence type="ECO:0000256" key="5">
    <source>
        <dbReference type="ARBA" id="ARBA00022741"/>
    </source>
</evidence>
<dbReference type="PRINTS" id="PR00315">
    <property type="entry name" value="ELONGATNFCT"/>
</dbReference>
<dbReference type="InterPro" id="IPR005517">
    <property type="entry name" value="Transl_elong_EFG/EF2_IV"/>
</dbReference>
<dbReference type="Pfam" id="PF03144">
    <property type="entry name" value="GTP_EFTU_D2"/>
    <property type="match status" value="1"/>
</dbReference>
<comment type="caution">
    <text evidence="13">The sequence shown here is derived from an EMBL/GenBank/DDBJ whole genome shotgun (WGS) entry which is preliminary data.</text>
</comment>
<dbReference type="Gene3D" id="3.90.1430.10">
    <property type="entry name" value="Yeast translation eEF2 (G' domain)"/>
    <property type="match status" value="1"/>
</dbReference>
<organism evidence="13 14">
    <name type="scientific">Thyridium curvatum</name>
    <dbReference type="NCBI Taxonomy" id="1093900"/>
    <lineage>
        <taxon>Eukaryota</taxon>
        <taxon>Fungi</taxon>
        <taxon>Dikarya</taxon>
        <taxon>Ascomycota</taxon>
        <taxon>Pezizomycotina</taxon>
        <taxon>Sordariomycetes</taxon>
        <taxon>Sordariomycetidae</taxon>
        <taxon>Thyridiales</taxon>
        <taxon>Thyridiaceae</taxon>
        <taxon>Thyridium</taxon>
    </lineage>
</organism>
<keyword evidence="3" id="KW-0507">mRNA processing</keyword>
<feature type="region of interest" description="Disordered" evidence="11">
    <location>
        <begin position="1"/>
        <end position="28"/>
    </location>
</feature>
<dbReference type="InterPro" id="IPR020568">
    <property type="entry name" value="Ribosomal_Su5_D2-typ_SF"/>
</dbReference>
<evidence type="ECO:0000256" key="2">
    <source>
        <dbReference type="ARBA" id="ARBA00018774"/>
    </source>
</evidence>
<dbReference type="InterPro" id="IPR005225">
    <property type="entry name" value="Small_GTP-bd"/>
</dbReference>
<reference evidence="13 14" key="1">
    <citation type="submission" date="2019-06" db="EMBL/GenBank/DDBJ databases">
        <title>Draft genome sequence of the filamentous fungus Phialemoniopsis curvata isolated from diesel fuel.</title>
        <authorList>
            <person name="Varaljay V.A."/>
            <person name="Lyon W.J."/>
            <person name="Crouch A.L."/>
            <person name="Drake C.E."/>
            <person name="Hollomon J.M."/>
            <person name="Nadeau L.J."/>
            <person name="Nunn H.S."/>
            <person name="Stevenson B.S."/>
            <person name="Bojanowski C.L."/>
            <person name="Crookes-Goodson W.J."/>
        </authorList>
    </citation>
    <scope>NUCLEOTIDE SEQUENCE [LARGE SCALE GENOMIC DNA]</scope>
    <source>
        <strain evidence="13 14">D216</strain>
    </source>
</reference>
<dbReference type="RefSeq" id="XP_030991023.1">
    <property type="nucleotide sequence ID" value="XM_031144476.1"/>
</dbReference>
<proteinExistence type="predicted"/>
<dbReference type="Gene3D" id="3.30.70.240">
    <property type="match status" value="1"/>
</dbReference>
<evidence type="ECO:0000256" key="4">
    <source>
        <dbReference type="ARBA" id="ARBA00022728"/>
    </source>
</evidence>
<dbReference type="GO" id="GO:0005525">
    <property type="term" value="F:GTP binding"/>
    <property type="evidence" value="ECO:0007669"/>
    <property type="project" value="UniProtKB-KW"/>
</dbReference>
<dbReference type="SUPFAM" id="SSF54980">
    <property type="entry name" value="EF-G C-terminal domain-like"/>
    <property type="match status" value="2"/>
</dbReference>
<dbReference type="AlphaFoldDB" id="A0A507AJ03"/>
<dbReference type="FunFam" id="2.40.30.10:FF:000029">
    <property type="entry name" value="116 kDa U5 small nuclear ribonucleoprotein component"/>
    <property type="match status" value="1"/>
</dbReference>
<evidence type="ECO:0000256" key="11">
    <source>
        <dbReference type="SAM" id="MobiDB-lite"/>
    </source>
</evidence>
<evidence type="ECO:0000313" key="14">
    <source>
        <dbReference type="Proteomes" id="UP000319257"/>
    </source>
</evidence>
<dbReference type="CDD" id="cd01683">
    <property type="entry name" value="EF2_IV_snRNP"/>
    <property type="match status" value="1"/>
</dbReference>
<dbReference type="Gene3D" id="3.30.230.10">
    <property type="match status" value="1"/>
</dbReference>
<dbReference type="FunCoup" id="A0A507AJ03">
    <property type="interactions" value="211"/>
</dbReference>
<dbReference type="InterPro" id="IPR000640">
    <property type="entry name" value="EFG_V-like"/>
</dbReference>
<dbReference type="SMART" id="SM00838">
    <property type="entry name" value="EFG_C"/>
    <property type="match status" value="1"/>
</dbReference>
<feature type="domain" description="Tr-type G" evidence="12">
    <location>
        <begin position="132"/>
        <end position="418"/>
    </location>
</feature>
<dbReference type="SUPFAM" id="SSF52540">
    <property type="entry name" value="P-loop containing nucleoside triphosphate hydrolases"/>
    <property type="match status" value="1"/>
</dbReference>
<dbReference type="GO" id="GO:0003924">
    <property type="term" value="F:GTPase activity"/>
    <property type="evidence" value="ECO:0007669"/>
    <property type="project" value="InterPro"/>
</dbReference>
<gene>
    <name evidence="13" type="ORF">E0L32_009504</name>
</gene>
<keyword evidence="6" id="KW-0342">GTP-binding</keyword>
<keyword evidence="4" id="KW-0747">Spliceosome</keyword>
<evidence type="ECO:0000256" key="1">
    <source>
        <dbReference type="ARBA" id="ARBA00004123"/>
    </source>
</evidence>
<dbReference type="GO" id="GO:0046540">
    <property type="term" value="C:U4/U6 x U5 tri-snRNP complex"/>
    <property type="evidence" value="ECO:0007669"/>
    <property type="project" value="TreeGrafter"/>
</dbReference>
<feature type="compositionally biased region" description="Acidic residues" evidence="11">
    <location>
        <begin position="14"/>
        <end position="23"/>
    </location>
</feature>
<dbReference type="FunFam" id="3.30.230.10:FF:000009">
    <property type="entry name" value="116 kDa U5 small nuclear ribonucleoprotein component"/>
    <property type="match status" value="1"/>
</dbReference>
<evidence type="ECO:0000256" key="9">
    <source>
        <dbReference type="ARBA" id="ARBA00031432"/>
    </source>
</evidence>
<keyword evidence="14" id="KW-1185">Reference proteome</keyword>
<protein>
    <recommendedName>
        <fullName evidence="2">116 kDa U5 small nuclear ribonucleoprotein component</fullName>
    </recommendedName>
    <alternativeName>
        <fullName evidence="9">U5 snRNP-specific protein, 116 kDa</fullName>
    </alternativeName>
</protein>
<dbReference type="Pfam" id="PF16004">
    <property type="entry name" value="EFTUD2"/>
    <property type="match status" value="1"/>
</dbReference>
<dbReference type="FunFam" id="3.90.1430.10:FF:000001">
    <property type="entry name" value="116 kDa U5 small nuclear ribonucleoprotein component"/>
    <property type="match status" value="1"/>
</dbReference>
<dbReference type="Pfam" id="PF14492">
    <property type="entry name" value="EFG_III"/>
    <property type="match status" value="1"/>
</dbReference>
<dbReference type="FunFam" id="3.40.50.300:FF:001452">
    <property type="entry name" value="U5 small nuclear ribonucleoprotein component"/>
    <property type="match status" value="1"/>
</dbReference>
<dbReference type="InterPro" id="IPR041095">
    <property type="entry name" value="EFG_II"/>
</dbReference>
<evidence type="ECO:0000256" key="8">
    <source>
        <dbReference type="ARBA" id="ARBA00023242"/>
    </source>
</evidence>
<sequence>MDDLYDEFGNFIGEEAEASEEESERGIDAGNYVYDDDYPEEAPEVTGQELMELDDEGPSNAVVLHEDKQYYPTAQQVYGQDVETMVQEEDAQPLTEPIIAPVEQKKYTIEEADLPPVFYDREFMADLLNYPEQIRNIAFAGNLHHGKTAFMDMLVLETHDINERLEKRTGKNRDEQLRYTDVHVLERERGLSIKSAPMSLVLQSTKGKSHLFNILDTPGHVNFVDEVAAGLRLVDGICLVVDVVEGVQVNTEQIIKHAVREDIPMTLIINKLDRLIVELKLPPNDAYFKLKHAIEEVNTVITEALPAKAEQNRLSPEKGNVLFACTDMGWCFTLQSFAKMYSDSFGGVNTEEFARRLWGDVYFNPKKRSFTRKAVEEGARRSFVTFVMEPIYKLFSHTISESPEDLKKTLASLGISLKPSQYKADPKVVLKLVCEQFFGPSTGFVDMVVEHVPSPVEAAERHLQKNYTGPLDTKVAESMKACDHDGPLVIQVTKLYNTADAKNFYSFGRVMSGTAKAGAEVRVLGEGYSIDDDEDMAMATISELWIAETRYNIPTDGVPAGNWVLLGGVDNSIVKSATIVQKKFEDDEDAYIFKPISHFTESVFKVAVEPINPSELPKMLDGIRKINKSYPLITTKVEESGEHIILGTGELYMDCVLHDLRRLYADMEIKVSDPVTRFCETVVEESATKCYAITPNKKNRITMVAEPLEDGIARDIETGAVRIRDPVRQTAKFFQDKYSWDLLAARSIWAFGPEEMGPNILQDDTLPGEVDKKLLNTVKESIRQGFSWAAREGPLCEEPIRNTKFRIMDVSLASEAISRGGGQIIPTSRRACYSSFLMASPRLMEPVYAVSMTGPQDSVAQVYNSLARRRGHVLQDGPIAGTPLSRVSGLVPVIDSFGFETELRIMTKGQANVSLVFDRWNIVPGDPLDREIVLRPLQPASAQATARDFVLKTRRRKGLSEDVTVAKFLEPEFYSELISSGALGEP</sequence>
<dbReference type="Pfam" id="PF03764">
    <property type="entry name" value="EFG_IV"/>
    <property type="match status" value="1"/>
</dbReference>
<comment type="subcellular location">
    <subcellularLocation>
        <location evidence="1">Nucleus</location>
    </subcellularLocation>
</comment>
<dbReference type="GeneID" id="41976951"/>
<dbReference type="SUPFAM" id="SSF50447">
    <property type="entry name" value="Translation proteins"/>
    <property type="match status" value="1"/>
</dbReference>
<dbReference type="InterPro" id="IPR035647">
    <property type="entry name" value="EFG_III/V"/>
</dbReference>
<dbReference type="NCBIfam" id="TIGR00231">
    <property type="entry name" value="small_GTP"/>
    <property type="match status" value="1"/>
</dbReference>
<keyword evidence="7" id="KW-0508">mRNA splicing</keyword>
<dbReference type="CDD" id="cd04098">
    <property type="entry name" value="eEF2_C_snRNP"/>
    <property type="match status" value="1"/>
</dbReference>
<dbReference type="Pfam" id="PF00679">
    <property type="entry name" value="EFG_C"/>
    <property type="match status" value="1"/>
</dbReference>
<evidence type="ECO:0000313" key="13">
    <source>
        <dbReference type="EMBL" id="TPX09312.1"/>
    </source>
</evidence>
<evidence type="ECO:0000256" key="10">
    <source>
        <dbReference type="ARBA" id="ARBA00045974"/>
    </source>
</evidence>
<dbReference type="InterPro" id="IPR044121">
    <property type="entry name" value="Snu114_GTP-bd"/>
</dbReference>
<evidence type="ECO:0000256" key="3">
    <source>
        <dbReference type="ARBA" id="ARBA00022664"/>
    </source>
</evidence>
<keyword evidence="8" id="KW-0539">Nucleus</keyword>
<keyword evidence="5" id="KW-0547">Nucleotide-binding</keyword>
<accession>A0A507AJ03</accession>
<dbReference type="FunFam" id="3.30.70.870:FF:000002">
    <property type="entry name" value="Translation elongation factor 2"/>
    <property type="match status" value="1"/>
</dbReference>
<dbReference type="InParanoid" id="A0A507AJ03"/>
<comment type="function">
    <text evidence="10">Required for pre-mRNA splicing as component of the spliceosome, including pre-catalytic, catalytic and post-catalytic spliceosomal complexes. Component of the U5 snRNP and the U4/U6-U5 tri-snRNP complex, a building block of the spliceosome. As a component of the minor spliceosome, involved in the splicing of U12-type introns in pre-mRNAs.</text>
</comment>
<dbReference type="Pfam" id="PF00009">
    <property type="entry name" value="GTP_EFTU"/>
    <property type="match status" value="1"/>
</dbReference>
<dbReference type="PROSITE" id="PS51722">
    <property type="entry name" value="G_TR_2"/>
    <property type="match status" value="1"/>
</dbReference>
<evidence type="ECO:0000256" key="7">
    <source>
        <dbReference type="ARBA" id="ARBA00023187"/>
    </source>
</evidence>
<dbReference type="InterPro" id="IPR027417">
    <property type="entry name" value="P-loop_NTPase"/>
</dbReference>
<dbReference type="CDD" id="cd04090">
    <property type="entry name" value="EF2_II_snRNP"/>
    <property type="match status" value="1"/>
</dbReference>
<dbReference type="SMART" id="SM00889">
    <property type="entry name" value="EFG_IV"/>
    <property type="match status" value="1"/>
</dbReference>
<dbReference type="Gene3D" id="3.40.50.300">
    <property type="entry name" value="P-loop containing nucleotide triphosphate hydrolases"/>
    <property type="match status" value="1"/>
</dbReference>
<dbReference type="STRING" id="1093900.A0A507AJ03"/>
<dbReference type="InterPro" id="IPR035655">
    <property type="entry name" value="U5-116kDa_C"/>
</dbReference>
<dbReference type="OrthoDB" id="364892at2759"/>
<dbReference type="Gene3D" id="3.30.70.870">
    <property type="entry name" value="Elongation Factor G (Translational Gtpase), domain 3"/>
    <property type="match status" value="1"/>
</dbReference>
<dbReference type="GO" id="GO:0030623">
    <property type="term" value="F:U5 snRNA binding"/>
    <property type="evidence" value="ECO:0007669"/>
    <property type="project" value="TreeGrafter"/>
</dbReference>